<dbReference type="EMBL" id="AE017126">
    <property type="protein sequence ID" value="AAQ00283.1"/>
    <property type="molecule type" value="Genomic_DNA"/>
</dbReference>
<accession>Q7VB60</accession>
<feature type="active site" description="Charge relay system" evidence="2">
    <location>
        <position position="173"/>
    </location>
</feature>
<dbReference type="Gene3D" id="3.40.50.1820">
    <property type="entry name" value="alpha/beta hydrolase"/>
    <property type="match status" value="1"/>
</dbReference>
<evidence type="ECO:0000256" key="2">
    <source>
        <dbReference type="PIRSR" id="PIRSR005211-1"/>
    </source>
</evidence>
<feature type="domain" description="AB hydrolase-1" evidence="3">
    <location>
        <begin position="84"/>
        <end position="346"/>
    </location>
</feature>
<dbReference type="OrthoDB" id="332676at2"/>
<keyword evidence="5" id="KW-1185">Reference proteome</keyword>
<dbReference type="EnsemblBacteria" id="AAQ00283">
    <property type="protein sequence ID" value="AAQ00283"/>
    <property type="gene ID" value="Pro_1238"/>
</dbReference>
<keyword evidence="4" id="KW-0378">Hydrolase</keyword>
<evidence type="ECO:0000259" key="3">
    <source>
        <dbReference type="Pfam" id="PF12697"/>
    </source>
</evidence>
<dbReference type="InterPro" id="IPR029058">
    <property type="entry name" value="AB_hydrolase_fold"/>
</dbReference>
<proteinExistence type="inferred from homology"/>
<dbReference type="AlphaFoldDB" id="Q7VB60"/>
<dbReference type="InterPro" id="IPR012020">
    <property type="entry name" value="ABHD4"/>
</dbReference>
<dbReference type="HOGENOM" id="CLU_032487_0_1_3"/>
<sequence length="370" mass="41295">MVKAEFHQKLLDELEIEPFKQRFPWFGGDLQTLRDTFIDENLYLYDNELVQIEIPSKWSKNPKKEHLIAFLNLPLKTLKVKGLILLLHGLGGSSRRRGLRRMTAALLDSGFAVLRLNLRGASPGRQFAAGTYAANCNSDIFPAIEKAREISCLLGSSGNTTNQALPVFGVGISLGGTILLNACLDFASLTGSMALDALACISTPLDLSECSASIERPRNSLYQTWLLNRLVQQTLEDPFGVTEIEREFLVQRNFWNIPVASSIKAFDAAITAPRWGFKSVDDYYRTASPLNRLLFNTLEKMPKTLLIHSLDDPWVPAESAKNLFENIQIRNLSSKLEILLTKKGGHNGFHGLNGCWGDEVVKSWLMKLVS</sequence>
<dbReference type="eggNOG" id="COG0429">
    <property type="taxonomic scope" value="Bacteria"/>
</dbReference>
<dbReference type="PATRIC" id="fig|167539.5.peg.1301"/>
<reference evidence="4 5" key="1">
    <citation type="journal article" date="2003" name="Proc. Natl. Acad. Sci. U.S.A.">
        <title>Genome sequence of the cyanobacterium Prochlorococcus marinus SS120, a nearly minimal oxyphototrophic genome.</title>
        <authorList>
            <person name="Dufresne A."/>
            <person name="Salanoubat M."/>
            <person name="Partensky F."/>
            <person name="Artiguenave F."/>
            <person name="Axmann I.M."/>
            <person name="Barbe V."/>
            <person name="Duprat S."/>
            <person name="Galperin M.Y."/>
            <person name="Koonin E.V."/>
            <person name="Le Gall F."/>
            <person name="Makarova K.S."/>
            <person name="Ostrowski M."/>
            <person name="Oztas S."/>
            <person name="Robert C."/>
            <person name="Rogozin I.B."/>
            <person name="Scanlan D.J."/>
            <person name="Tandeau de Marsac N."/>
            <person name="Weissenbach J."/>
            <person name="Wincker P."/>
            <person name="Wolf Y.I."/>
            <person name="Hess W.R."/>
        </authorList>
    </citation>
    <scope>NUCLEOTIDE SEQUENCE [LARGE SCALE GENOMIC DNA]</scope>
    <source>
        <strain evidence="5">SARG / CCMP1375 / SS120</strain>
    </source>
</reference>
<name>Q7VB60_PROMA</name>
<gene>
    <name evidence="4" type="ordered locus">Pro_1238</name>
</gene>
<dbReference type="KEGG" id="pma:Pro_1238"/>
<dbReference type="PANTHER" id="PTHR10794">
    <property type="entry name" value="ABHYDROLASE DOMAIN-CONTAINING PROTEIN"/>
    <property type="match status" value="1"/>
</dbReference>
<comment type="similarity">
    <text evidence="1">Belongs to the AB hydrolase superfamily. AB hydrolase 4 family.</text>
</comment>
<dbReference type="InterPro" id="IPR050960">
    <property type="entry name" value="AB_hydrolase_4_sf"/>
</dbReference>
<dbReference type="ESTHER" id="proma-q7vb60">
    <property type="family name" value="abh_upf0017"/>
</dbReference>
<feature type="active site" description="Charge relay system" evidence="2">
    <location>
        <position position="346"/>
    </location>
</feature>
<feature type="active site" description="Charge relay system" evidence="2">
    <location>
        <position position="312"/>
    </location>
</feature>
<dbReference type="PIRSF" id="PIRSF005211">
    <property type="entry name" value="Ab_hydro_YheT"/>
    <property type="match status" value="1"/>
</dbReference>
<dbReference type="STRING" id="167539.Pro_1238"/>
<dbReference type="InterPro" id="IPR000073">
    <property type="entry name" value="AB_hydrolase_1"/>
</dbReference>
<dbReference type="SUPFAM" id="SSF53474">
    <property type="entry name" value="alpha/beta-Hydrolases"/>
    <property type="match status" value="1"/>
</dbReference>
<evidence type="ECO:0000313" key="4">
    <source>
        <dbReference type="EMBL" id="AAQ00283.1"/>
    </source>
</evidence>
<organism evidence="4 5">
    <name type="scientific">Prochlorococcus marinus (strain SARG / CCMP1375 / SS120)</name>
    <dbReference type="NCBI Taxonomy" id="167539"/>
    <lineage>
        <taxon>Bacteria</taxon>
        <taxon>Bacillati</taxon>
        <taxon>Cyanobacteriota</taxon>
        <taxon>Cyanophyceae</taxon>
        <taxon>Synechococcales</taxon>
        <taxon>Prochlorococcaceae</taxon>
        <taxon>Prochlorococcus</taxon>
    </lineage>
</organism>
<dbReference type="RefSeq" id="WP_011125390.1">
    <property type="nucleotide sequence ID" value="NC_005042.1"/>
</dbReference>
<evidence type="ECO:0000256" key="1">
    <source>
        <dbReference type="ARBA" id="ARBA00010884"/>
    </source>
</evidence>
<dbReference type="Pfam" id="PF12697">
    <property type="entry name" value="Abhydrolase_6"/>
    <property type="match status" value="1"/>
</dbReference>
<dbReference type="GO" id="GO:0034338">
    <property type="term" value="F:short-chain carboxylesterase activity"/>
    <property type="evidence" value="ECO:0007669"/>
    <property type="project" value="TreeGrafter"/>
</dbReference>
<evidence type="ECO:0000313" key="5">
    <source>
        <dbReference type="Proteomes" id="UP000001420"/>
    </source>
</evidence>
<protein>
    <submittedName>
        <fullName evidence="4">Alpha/beta superfamily hydrolase</fullName>
    </submittedName>
</protein>
<dbReference type="PANTHER" id="PTHR10794:SF63">
    <property type="entry name" value="ALPHA_BETA HYDROLASE 1, ISOFORM A"/>
    <property type="match status" value="1"/>
</dbReference>
<dbReference type="GO" id="GO:0047372">
    <property type="term" value="F:monoacylglycerol lipase activity"/>
    <property type="evidence" value="ECO:0007669"/>
    <property type="project" value="TreeGrafter"/>
</dbReference>
<dbReference type="Proteomes" id="UP000001420">
    <property type="component" value="Chromosome"/>
</dbReference>